<dbReference type="AlphaFoldDB" id="W0FV17"/>
<dbReference type="Gene3D" id="2.60.40.1140">
    <property type="entry name" value="Collagen-binding surface protein Cna, B-type domain"/>
    <property type="match status" value="1"/>
</dbReference>
<protein>
    <submittedName>
        <fullName evidence="2">Collagen adhesin</fullName>
    </submittedName>
</protein>
<keyword evidence="2" id="KW-0176">Collagen</keyword>
<evidence type="ECO:0000313" key="2">
    <source>
        <dbReference type="EMBL" id="AHF27065.1"/>
    </source>
</evidence>
<accession>W0FV17</accession>
<dbReference type="SUPFAM" id="SSF49478">
    <property type="entry name" value="Cna protein B-type domain"/>
    <property type="match status" value="1"/>
</dbReference>
<sequence>MVENAVPYYSAKIVKADENTFSYTVTNSHKTEETDVKVTKVWDDADDQDGYRPDDVTVNLLARRQDH</sequence>
<feature type="domain" description="CNA-B" evidence="1">
    <location>
        <begin position="36"/>
        <end position="64"/>
    </location>
</feature>
<reference evidence="2" key="1">
    <citation type="journal article" date="2013" name="PLoS ONE">
        <title>Metagenomic insights into the carbohydrate-active enzymes carried by the microorganisms adhering to solid digesta in the rumen of cows.</title>
        <authorList>
            <person name="Wang L."/>
            <person name="Hatem A."/>
            <person name="Catalyurek U.V."/>
            <person name="Morrison M."/>
            <person name="Yu Z."/>
        </authorList>
    </citation>
    <scope>NUCLEOTIDE SEQUENCE</scope>
</reference>
<evidence type="ECO:0000259" key="1">
    <source>
        <dbReference type="Pfam" id="PF05738"/>
    </source>
</evidence>
<dbReference type="EMBL" id="KC247049">
    <property type="protein sequence ID" value="AHF27065.1"/>
    <property type="molecule type" value="Genomic_DNA"/>
</dbReference>
<name>W0FV17_9BACT</name>
<proteinExistence type="predicted"/>
<dbReference type="InterPro" id="IPR008454">
    <property type="entry name" value="Collagen-bd_Cna-like_B-typ_dom"/>
</dbReference>
<dbReference type="Pfam" id="PF05738">
    <property type="entry name" value="Cna_B"/>
    <property type="match status" value="1"/>
</dbReference>
<organism evidence="2">
    <name type="scientific">uncultured bacterium Contig1563</name>
    <dbReference type="NCBI Taxonomy" id="1393456"/>
    <lineage>
        <taxon>Bacteria</taxon>
        <taxon>environmental samples</taxon>
    </lineage>
</organism>